<dbReference type="InterPro" id="IPR029033">
    <property type="entry name" value="His_PPase_superfam"/>
</dbReference>
<organism evidence="3 4">
    <name type="scientific">Butyrivibrio hungatei</name>
    <dbReference type="NCBI Taxonomy" id="185008"/>
    <lineage>
        <taxon>Bacteria</taxon>
        <taxon>Bacillati</taxon>
        <taxon>Bacillota</taxon>
        <taxon>Clostridia</taxon>
        <taxon>Lachnospirales</taxon>
        <taxon>Lachnospiraceae</taxon>
        <taxon>Butyrivibrio</taxon>
    </lineage>
</organism>
<feature type="binding site" evidence="2">
    <location>
        <begin position="7"/>
        <end position="14"/>
    </location>
    <ligand>
        <name>substrate</name>
    </ligand>
</feature>
<dbReference type="GO" id="GO:0005524">
    <property type="term" value="F:ATP binding"/>
    <property type="evidence" value="ECO:0007669"/>
    <property type="project" value="InterPro"/>
</dbReference>
<sequence>MKIYFARHGQTDWNILGKVQGTTDIPLNENGIAQAQLLCKNLEDRDISFEKIYTSYQARAVKTAQIIDEHFHTGYEIVRGLEEMNLGLFEGHTWDEILSLYDEEHKLWLSNKRYNCTPDGESYQMVMERLFKALDYILGQHNTSSDRDLLIISHGAVIMTLLAMKRNIPFEESHTIEVDNASPIEFSIEELKDIRTRL</sequence>
<dbReference type="Gene3D" id="3.40.50.1240">
    <property type="entry name" value="Phosphoglycerate mutase-like"/>
    <property type="match status" value="1"/>
</dbReference>
<dbReference type="EMBL" id="CP017831">
    <property type="protein sequence ID" value="AOZ96813.1"/>
    <property type="molecule type" value="Genomic_DNA"/>
</dbReference>
<dbReference type="Pfam" id="PF00300">
    <property type="entry name" value="His_Phos_1"/>
    <property type="match status" value="1"/>
</dbReference>
<feature type="active site" description="Tele-phosphohistidine intermediate" evidence="1">
    <location>
        <position position="8"/>
    </location>
</feature>
<dbReference type="PIRSF" id="PIRSF000709">
    <property type="entry name" value="6PFK_2-Ptase"/>
    <property type="match status" value="1"/>
</dbReference>
<dbReference type="SUPFAM" id="SSF53254">
    <property type="entry name" value="Phosphoglycerate mutase-like"/>
    <property type="match status" value="1"/>
</dbReference>
<proteinExistence type="predicted"/>
<dbReference type="CDD" id="cd07067">
    <property type="entry name" value="HP_PGM_like"/>
    <property type="match status" value="1"/>
</dbReference>
<dbReference type="KEGG" id="bhu:bhn_I1780"/>
<dbReference type="GO" id="GO:0005737">
    <property type="term" value="C:cytoplasm"/>
    <property type="evidence" value="ECO:0007669"/>
    <property type="project" value="TreeGrafter"/>
</dbReference>
<dbReference type="PANTHER" id="PTHR48100:SF1">
    <property type="entry name" value="HISTIDINE PHOSPHATASE FAMILY PROTEIN-RELATED"/>
    <property type="match status" value="1"/>
</dbReference>
<dbReference type="GO" id="GO:0006003">
    <property type="term" value="P:fructose 2,6-bisphosphate metabolic process"/>
    <property type="evidence" value="ECO:0007669"/>
    <property type="project" value="InterPro"/>
</dbReference>
<dbReference type="Proteomes" id="UP000179284">
    <property type="component" value="Chromosome I"/>
</dbReference>
<dbReference type="RefSeq" id="WP_071176475.1">
    <property type="nucleotide sequence ID" value="NZ_CP017831.1"/>
</dbReference>
<dbReference type="PRINTS" id="PR00991">
    <property type="entry name" value="6PFRUCTKNASE"/>
</dbReference>
<name>A0A1D9P2U4_9FIRM</name>
<reference evidence="4" key="1">
    <citation type="submission" date="2016-10" db="EMBL/GenBank/DDBJ databases">
        <title>The complete genome sequence of the rumen bacterium Butyrivibrio hungatei MB2003.</title>
        <authorList>
            <person name="Palevich N."/>
            <person name="Kelly W.J."/>
            <person name="Leahy S.C."/>
            <person name="Altermann E."/>
            <person name="Rakonjac J."/>
            <person name="Attwood G.T."/>
        </authorList>
    </citation>
    <scope>NUCLEOTIDE SEQUENCE [LARGE SCALE GENOMIC DNA]</scope>
    <source>
        <strain evidence="4">MB2003</strain>
    </source>
</reference>
<feature type="binding site" evidence="2">
    <location>
        <position position="59"/>
    </location>
    <ligand>
        <name>substrate</name>
    </ligand>
</feature>
<feature type="active site" description="Proton donor/acceptor" evidence="1">
    <location>
        <position position="83"/>
    </location>
</feature>
<gene>
    <name evidence="3" type="ORF">bhn_I1780</name>
</gene>
<evidence type="ECO:0000256" key="1">
    <source>
        <dbReference type="PIRSR" id="PIRSR613078-1"/>
    </source>
</evidence>
<keyword evidence="4" id="KW-1185">Reference proteome</keyword>
<dbReference type="PANTHER" id="PTHR48100">
    <property type="entry name" value="BROAD-SPECIFICITY PHOSPHATASE YOR283W-RELATED"/>
    <property type="match status" value="1"/>
</dbReference>
<protein>
    <submittedName>
        <fullName evidence="3">Histidine phosphatase superfamily protein</fullName>
    </submittedName>
</protein>
<dbReference type="AlphaFoldDB" id="A0A1D9P2U4"/>
<evidence type="ECO:0000256" key="2">
    <source>
        <dbReference type="PIRSR" id="PIRSR613078-2"/>
    </source>
</evidence>
<dbReference type="SMART" id="SM00855">
    <property type="entry name" value="PGAM"/>
    <property type="match status" value="1"/>
</dbReference>
<accession>A0A1D9P2U4</accession>
<evidence type="ECO:0000313" key="3">
    <source>
        <dbReference type="EMBL" id="AOZ96813.1"/>
    </source>
</evidence>
<dbReference type="InterPro" id="IPR003094">
    <property type="entry name" value="6Pfruct_kin"/>
</dbReference>
<evidence type="ECO:0000313" key="4">
    <source>
        <dbReference type="Proteomes" id="UP000179284"/>
    </source>
</evidence>
<dbReference type="InterPro" id="IPR050275">
    <property type="entry name" value="PGM_Phosphatase"/>
</dbReference>
<dbReference type="InterPro" id="IPR013078">
    <property type="entry name" value="His_Pase_superF_clade-1"/>
</dbReference>
<dbReference type="GO" id="GO:0016791">
    <property type="term" value="F:phosphatase activity"/>
    <property type="evidence" value="ECO:0007669"/>
    <property type="project" value="TreeGrafter"/>
</dbReference>
<dbReference type="OrthoDB" id="9781415at2"/>